<dbReference type="InterPro" id="IPR036249">
    <property type="entry name" value="Thioredoxin-like_sf"/>
</dbReference>
<dbReference type="InterPro" id="IPR004045">
    <property type="entry name" value="Glutathione_S-Trfase_N"/>
</dbReference>
<dbReference type="PROSITE" id="PS50404">
    <property type="entry name" value="GST_NTER"/>
    <property type="match status" value="1"/>
</dbReference>
<dbReference type="Pfam" id="PF00462">
    <property type="entry name" value="Glutaredoxin"/>
    <property type="match status" value="1"/>
</dbReference>
<accession>A0A1V1P8E3</accession>
<dbReference type="AlphaFoldDB" id="A0A1V1P8E3"/>
<gene>
    <name evidence="2" type="ORF">OMM_08323</name>
</gene>
<evidence type="ECO:0000313" key="3">
    <source>
        <dbReference type="Proteomes" id="UP000189670"/>
    </source>
</evidence>
<comment type="caution">
    <text evidence="2">The sequence shown here is derived from an EMBL/GenBank/DDBJ whole genome shotgun (WGS) entry which is preliminary data.</text>
</comment>
<name>A0A1V1P8E3_9BACT</name>
<dbReference type="SUPFAM" id="SSF52833">
    <property type="entry name" value="Thioredoxin-like"/>
    <property type="match status" value="1"/>
</dbReference>
<dbReference type="Proteomes" id="UP000189670">
    <property type="component" value="Unassembled WGS sequence"/>
</dbReference>
<dbReference type="Gene3D" id="3.40.30.10">
    <property type="entry name" value="Glutaredoxin"/>
    <property type="match status" value="1"/>
</dbReference>
<feature type="domain" description="GST N-terminal" evidence="1">
    <location>
        <begin position="3"/>
        <end position="83"/>
    </location>
</feature>
<evidence type="ECO:0000259" key="1">
    <source>
        <dbReference type="PROSITE" id="PS50404"/>
    </source>
</evidence>
<protein>
    <submittedName>
        <fullName evidence="2">Glutaredoxin</fullName>
    </submittedName>
</protein>
<evidence type="ECO:0000313" key="2">
    <source>
        <dbReference type="EMBL" id="ETR71121.1"/>
    </source>
</evidence>
<dbReference type="PROSITE" id="PS51354">
    <property type="entry name" value="GLUTAREDOXIN_2"/>
    <property type="match status" value="1"/>
</dbReference>
<proteinExistence type="predicted"/>
<dbReference type="CDD" id="cd02976">
    <property type="entry name" value="NrdH"/>
    <property type="match status" value="1"/>
</dbReference>
<sequence length="83" mass="9440">MSRNVKLYSLSTCSHCRSTKSLLKECNIQFQFTDVDLLTGEERKQTIQDIKQVNPRCSFPTIIIGDTIIVGHKEQEIKEALGI</sequence>
<dbReference type="InterPro" id="IPR002109">
    <property type="entry name" value="Glutaredoxin"/>
</dbReference>
<organism evidence="2 3">
    <name type="scientific">Candidatus Magnetoglobus multicellularis str. Araruama</name>
    <dbReference type="NCBI Taxonomy" id="890399"/>
    <lineage>
        <taxon>Bacteria</taxon>
        <taxon>Pseudomonadati</taxon>
        <taxon>Thermodesulfobacteriota</taxon>
        <taxon>Desulfobacteria</taxon>
        <taxon>Desulfobacterales</taxon>
        <taxon>Desulfobacteraceae</taxon>
        <taxon>Candidatus Magnetoglobus</taxon>
    </lineage>
</organism>
<reference evidence="3" key="1">
    <citation type="submission" date="2012-11" db="EMBL/GenBank/DDBJ databases">
        <authorList>
            <person name="Lucero-Rivera Y.E."/>
            <person name="Tovar-Ramirez D."/>
        </authorList>
    </citation>
    <scope>NUCLEOTIDE SEQUENCE [LARGE SCALE GENOMIC DNA]</scope>
    <source>
        <strain evidence="3">Araruama</strain>
    </source>
</reference>
<dbReference type="EMBL" id="ATBP01000317">
    <property type="protein sequence ID" value="ETR71121.1"/>
    <property type="molecule type" value="Genomic_DNA"/>
</dbReference>